<feature type="domain" description="Retrovirus-related Pol polyprotein from transposon TNT 1-94-like beta-barrel" evidence="3">
    <location>
        <begin position="60"/>
        <end position="139"/>
    </location>
</feature>
<dbReference type="Pfam" id="PF13976">
    <property type="entry name" value="gag_pre-integrs"/>
    <property type="match status" value="1"/>
</dbReference>
<dbReference type="EMBL" id="AM440666">
    <property type="protein sequence ID" value="CAN60751.1"/>
    <property type="molecule type" value="Genomic_DNA"/>
</dbReference>
<reference evidence="4" key="1">
    <citation type="journal article" date="2007" name="PLoS ONE">
        <title>The first genome sequence of an elite grapevine cultivar (Pinot noir Vitis vinifera L.): coping with a highly heterozygous genome.</title>
        <authorList>
            <person name="Velasco R."/>
            <person name="Zharkikh A."/>
            <person name="Troggio M."/>
            <person name="Cartwright D.A."/>
            <person name="Cestaro A."/>
            <person name="Pruss D."/>
            <person name="Pindo M."/>
            <person name="FitzGerald L.M."/>
            <person name="Vezzulli S."/>
            <person name="Reid J."/>
            <person name="Malacarne G."/>
            <person name="Iliev D."/>
            <person name="Coppola G."/>
            <person name="Wardell B."/>
            <person name="Micheletti D."/>
            <person name="Macalma T."/>
            <person name="Facci M."/>
            <person name="Mitchell J.T."/>
            <person name="Perazzolli M."/>
            <person name="Eldredge G."/>
            <person name="Gatto P."/>
            <person name="Oyzerski R."/>
            <person name="Moretto M."/>
            <person name="Gutin N."/>
            <person name="Stefanini M."/>
            <person name="Chen Y."/>
            <person name="Segala C."/>
            <person name="Davenport C."/>
            <person name="Dematte L."/>
            <person name="Mraz A."/>
            <person name="Battilana J."/>
            <person name="Stormo K."/>
            <person name="Costa F."/>
            <person name="Tao Q."/>
            <person name="Si-Ammour A."/>
            <person name="Harkins T."/>
            <person name="Lackey A."/>
            <person name="Perbost C."/>
            <person name="Taillon B."/>
            <person name="Stella A."/>
            <person name="Solovyev V."/>
            <person name="Fawcett J.A."/>
            <person name="Sterck L."/>
            <person name="Vandepoele K."/>
            <person name="Grando S.M."/>
            <person name="Toppo S."/>
            <person name="Moser C."/>
            <person name="Lanchbury J."/>
            <person name="Bogden R."/>
            <person name="Skolnick M."/>
            <person name="Sgaramella V."/>
            <person name="Bhatnagar S.K."/>
            <person name="Fontana P."/>
            <person name="Gutin A."/>
            <person name="Van de Peer Y."/>
            <person name="Salamini F."/>
            <person name="Viola R."/>
        </authorList>
    </citation>
    <scope>NUCLEOTIDE SEQUENCE</scope>
</reference>
<feature type="region of interest" description="Disordered" evidence="1">
    <location>
        <begin position="1"/>
        <end position="23"/>
    </location>
</feature>
<dbReference type="PANTHER" id="PTHR47005:SF5">
    <property type="entry name" value="HEAVY METAL TRANSPORT_DETOXIFICATION SUPERFAMILY PROTEIN"/>
    <property type="match status" value="1"/>
</dbReference>
<gene>
    <name evidence="4" type="ORF">VITISV_044288</name>
</gene>
<feature type="domain" description="GAG-pre-integrase" evidence="2">
    <location>
        <begin position="187"/>
        <end position="237"/>
    </location>
</feature>
<dbReference type="InterPro" id="IPR054722">
    <property type="entry name" value="PolX-like_BBD"/>
</dbReference>
<dbReference type="PANTHER" id="PTHR47005">
    <property type="entry name" value="HEAVY METAL TRANSPORT/DETOXIFICATION SUPERFAMILY PROTEIN"/>
    <property type="match status" value="1"/>
</dbReference>
<dbReference type="AlphaFoldDB" id="A5AYW0"/>
<protein>
    <submittedName>
        <fullName evidence="4">Uncharacterized protein</fullName>
    </submittedName>
</protein>
<feature type="compositionally biased region" description="Acidic residues" evidence="1">
    <location>
        <begin position="1"/>
        <end position="10"/>
    </location>
</feature>
<feature type="region of interest" description="Disordered" evidence="1">
    <location>
        <begin position="355"/>
        <end position="382"/>
    </location>
</feature>
<evidence type="ECO:0000313" key="4">
    <source>
        <dbReference type="EMBL" id="CAN60751.1"/>
    </source>
</evidence>
<evidence type="ECO:0000259" key="3">
    <source>
        <dbReference type="Pfam" id="PF22936"/>
    </source>
</evidence>
<dbReference type="InterPro" id="IPR025724">
    <property type="entry name" value="GAG-pre-integrase_dom"/>
</dbReference>
<accession>A5AYW0</accession>
<proteinExistence type="predicted"/>
<dbReference type="ExpressionAtlas" id="A5AYW0">
    <property type="expression patterns" value="baseline"/>
</dbReference>
<evidence type="ECO:0000259" key="2">
    <source>
        <dbReference type="Pfam" id="PF13976"/>
    </source>
</evidence>
<feature type="region of interest" description="Disordered" evidence="1">
    <location>
        <begin position="505"/>
        <end position="566"/>
    </location>
</feature>
<evidence type="ECO:0000256" key="1">
    <source>
        <dbReference type="SAM" id="MobiDB-lite"/>
    </source>
</evidence>
<feature type="compositionally biased region" description="Basic and acidic residues" evidence="1">
    <location>
        <begin position="362"/>
        <end position="374"/>
    </location>
</feature>
<dbReference type="Pfam" id="PF22936">
    <property type="entry name" value="Pol_BBD"/>
    <property type="match status" value="1"/>
</dbReference>
<feature type="compositionally biased region" description="Basic and acidic residues" evidence="1">
    <location>
        <begin position="505"/>
        <end position="550"/>
    </location>
</feature>
<sequence>MEEVEEDSTIEESSLTKKAHHSQNCRFKNNQQASCAEEKEADENMFYACQNAVEQKNNVWFLDSGYTNHMTGNKNIFLDMDTNINSQVKMGHGDLVNVKGKGTIVIQTKVGTKYIRDVLLIPALEQNLLSVGQLVEHGYKLHFEDNECTIYDKEQRRNLVKKIKMEKNRSFPIVFKYVENVALRMEDVEEAWLWHRRFGHLNFNSLKMLCQRKMVQGLPNIIEEKNEVCDGCALGKHHRQSFPKGVAWRAKKMKGLRRILEGIKEKQNEATYLLCDNNSAIAIAKNYVFHSRTRHIAVKYHFIKEAISDDEVQLMYCKSEEQIADIFTKALPLEKLFTSESFWVLRNITLGGRIKTKPPAAKPKEADQKPKPPAEKQTPVPGCPPGYRIGGCCKPCHMKGIVVDHATMAVGFRVNHHPMMAGLLGVGVTEAAVAAGTIMVLKVDLGCERCCKKIRKLICKIPEIKEYAFHEKDNAVMIKVVCCCPEKIKTKLICKGGKIIHSIEVRAPEKPKPPADKPKPPADKPKPPADKPKPPVDKPEPPADKPKPPADKPNPQADKPKVPVPTPVTGYPPFIYPPGTCLGRKPPSLEDTLNGSILKISQKLDPKVEMKRAHFPREFLSAVHIQTLTPPLS</sequence>
<dbReference type="CDD" id="cd09272">
    <property type="entry name" value="RNase_HI_RT_Ty1"/>
    <property type="match status" value="1"/>
</dbReference>
<dbReference type="PRINTS" id="PR01217">
    <property type="entry name" value="PRICHEXTENSN"/>
</dbReference>
<name>A5AYW0_VITVI</name>
<organism evidence="4">
    <name type="scientific">Vitis vinifera</name>
    <name type="common">Grape</name>
    <dbReference type="NCBI Taxonomy" id="29760"/>
    <lineage>
        <taxon>Eukaryota</taxon>
        <taxon>Viridiplantae</taxon>
        <taxon>Streptophyta</taxon>
        <taxon>Embryophyta</taxon>
        <taxon>Tracheophyta</taxon>
        <taxon>Spermatophyta</taxon>
        <taxon>Magnoliopsida</taxon>
        <taxon>eudicotyledons</taxon>
        <taxon>Gunneridae</taxon>
        <taxon>Pentapetalae</taxon>
        <taxon>rosids</taxon>
        <taxon>Vitales</taxon>
        <taxon>Vitaceae</taxon>
        <taxon>Viteae</taxon>
        <taxon>Vitis</taxon>
    </lineage>
</organism>